<evidence type="ECO:0000256" key="6">
    <source>
        <dbReference type="ARBA" id="ARBA00022842"/>
    </source>
</evidence>
<dbReference type="InterPro" id="IPR033114">
    <property type="entry name" value="HNH_CAS9"/>
</dbReference>
<keyword evidence="9 12" id="KW-0238">DNA-binding</keyword>
<evidence type="ECO:0000256" key="1">
    <source>
        <dbReference type="ARBA" id="ARBA00001946"/>
    </source>
</evidence>
<gene>
    <name evidence="12 15" type="primary">cas9</name>
    <name evidence="15" type="ORF">GCM10010984_14340</name>
    <name evidence="16" type="ORF">SAMN05443634_105144</name>
</gene>
<feature type="coiled-coil region" evidence="13">
    <location>
        <begin position="713"/>
        <end position="740"/>
    </location>
</feature>
<comment type="subunit">
    <text evidence="11 12">Monomer. Binds crRNA and tracrRNA.</text>
</comment>
<dbReference type="Pfam" id="PF18541">
    <property type="entry name" value="RuvC_III"/>
    <property type="match status" value="1"/>
</dbReference>
<evidence type="ECO:0000256" key="13">
    <source>
        <dbReference type="SAM" id="Coils"/>
    </source>
</evidence>
<name>A0A1M6X7K4_9FLAO</name>
<keyword evidence="3 12" id="KW-0479">Metal-binding</keyword>
<evidence type="ECO:0000256" key="2">
    <source>
        <dbReference type="ARBA" id="ARBA00022722"/>
    </source>
</evidence>
<accession>A0A1M6X7K4</accession>
<organism evidence="16 17">
    <name type="scientific">Chishuiella changwenlii</name>
    <dbReference type="NCBI Taxonomy" id="1434701"/>
    <lineage>
        <taxon>Bacteria</taxon>
        <taxon>Pseudomonadati</taxon>
        <taxon>Bacteroidota</taxon>
        <taxon>Flavobacteriia</taxon>
        <taxon>Flavobacteriales</taxon>
        <taxon>Weeksellaceae</taxon>
        <taxon>Chishuiella</taxon>
    </lineage>
</organism>
<evidence type="ECO:0000313" key="15">
    <source>
        <dbReference type="EMBL" id="GGE97917.1"/>
    </source>
</evidence>
<keyword evidence="8 12" id="KW-0051">Antiviral defense</keyword>
<evidence type="ECO:0000256" key="7">
    <source>
        <dbReference type="ARBA" id="ARBA00022884"/>
    </source>
</evidence>
<protein>
    <recommendedName>
        <fullName evidence="12">CRISPR-associated endonuclease Cas9</fullName>
        <ecNumber evidence="12">3.1.-.-</ecNumber>
    </recommendedName>
</protein>
<reference evidence="15" key="1">
    <citation type="journal article" date="2014" name="Int. J. Syst. Evol. Microbiol.">
        <title>Complete genome of a new Firmicutes species belonging to the dominant human colonic microbiota ('Ruminococcus bicirculans') reveals two chromosomes and a selective capacity to utilize plant glucans.</title>
        <authorList>
            <consortium name="NISC Comparative Sequencing Program"/>
            <person name="Wegmann U."/>
            <person name="Louis P."/>
            <person name="Goesmann A."/>
            <person name="Henrissat B."/>
            <person name="Duncan S.H."/>
            <person name="Flint H.J."/>
        </authorList>
    </citation>
    <scope>NUCLEOTIDE SEQUENCE</scope>
    <source>
        <strain evidence="15">CGMCC 1.12707</strain>
    </source>
</reference>
<evidence type="ECO:0000256" key="9">
    <source>
        <dbReference type="ARBA" id="ARBA00023125"/>
    </source>
</evidence>
<dbReference type="GO" id="GO:0016787">
    <property type="term" value="F:hydrolase activity"/>
    <property type="evidence" value="ECO:0007669"/>
    <property type="project" value="UniProtKB-KW"/>
</dbReference>
<dbReference type="InterPro" id="IPR003615">
    <property type="entry name" value="HNH_nuc"/>
</dbReference>
<evidence type="ECO:0000259" key="14">
    <source>
        <dbReference type="PROSITE" id="PS51749"/>
    </source>
</evidence>
<evidence type="ECO:0000256" key="4">
    <source>
        <dbReference type="ARBA" id="ARBA00022759"/>
    </source>
</evidence>
<feature type="binding site" evidence="12">
    <location>
        <position position="719"/>
    </location>
    <ligand>
        <name>Mg(2+)</name>
        <dbReference type="ChEBI" id="CHEBI:18420"/>
        <label>1</label>
    </ligand>
</feature>
<keyword evidence="2 12" id="KW-0540">Nuclease</keyword>
<feature type="binding site" evidence="12">
    <location>
        <position position="9"/>
    </location>
    <ligand>
        <name>Mg(2+)</name>
        <dbReference type="ChEBI" id="CHEBI:18420"/>
        <label>1</label>
    </ligand>
</feature>
<reference evidence="15" key="5">
    <citation type="submission" date="2024-05" db="EMBL/GenBank/DDBJ databases">
        <authorList>
            <person name="Sun Q."/>
            <person name="Zhou Y."/>
        </authorList>
    </citation>
    <scope>NUCLEOTIDE SEQUENCE</scope>
    <source>
        <strain evidence="15">CGMCC 1.12707</strain>
    </source>
</reference>
<dbReference type="Proteomes" id="UP000184120">
    <property type="component" value="Unassembled WGS sequence"/>
</dbReference>
<keyword evidence="4 12" id="KW-0255">Endonuclease</keyword>
<comment type="domain">
    <text evidence="12">Has 2 endonuclease domains. The discontinuous RuvC-like domain cleaves the target DNA noncomplementary to crRNA while the HNH nuclease domain cleaves the target DNA complementary to crRNA.</text>
</comment>
<comment type="cofactor">
    <cofactor evidence="1 12">
        <name>Mg(2+)</name>
        <dbReference type="ChEBI" id="CHEBI:18420"/>
    </cofactor>
</comment>
<dbReference type="Proteomes" id="UP000650994">
    <property type="component" value="Unassembled WGS sequence"/>
</dbReference>
<dbReference type="NCBIfam" id="TIGR01865">
    <property type="entry name" value="cas_Csn1"/>
    <property type="match status" value="1"/>
</dbReference>
<keyword evidence="7 12" id="KW-0694">RNA-binding</keyword>
<dbReference type="HAMAP" id="MF_01480">
    <property type="entry name" value="Cas9"/>
    <property type="match status" value="1"/>
</dbReference>
<evidence type="ECO:0000256" key="10">
    <source>
        <dbReference type="ARBA" id="ARBA00023211"/>
    </source>
</evidence>
<comment type="similarity">
    <text evidence="12">Belongs to the CRISPR-associated Cas9 family.</text>
</comment>
<evidence type="ECO:0000313" key="16">
    <source>
        <dbReference type="EMBL" id="SHL01924.1"/>
    </source>
</evidence>
<dbReference type="Gene3D" id="3.30.420.10">
    <property type="entry name" value="Ribonuclease H-like superfamily/Ribonuclease H"/>
    <property type="match status" value="3"/>
</dbReference>
<reference evidence="17" key="3">
    <citation type="submission" date="2016-11" db="EMBL/GenBank/DDBJ databases">
        <authorList>
            <person name="Varghese N."/>
            <person name="Submissions S."/>
        </authorList>
    </citation>
    <scope>NUCLEOTIDE SEQUENCE [LARGE SCALE GENOMIC DNA]</scope>
    <source>
        <strain evidence="17">DSM 27989</strain>
    </source>
</reference>
<evidence type="ECO:0000313" key="18">
    <source>
        <dbReference type="Proteomes" id="UP000650994"/>
    </source>
</evidence>
<dbReference type="InterPro" id="IPR041383">
    <property type="entry name" value="RuvC_III"/>
</dbReference>
<dbReference type="GO" id="GO:0051607">
    <property type="term" value="P:defense response to virus"/>
    <property type="evidence" value="ECO:0007669"/>
    <property type="project" value="UniProtKB-UniRule"/>
</dbReference>
<evidence type="ECO:0000256" key="11">
    <source>
        <dbReference type="ARBA" id="ARBA00046380"/>
    </source>
</evidence>
<dbReference type="GO" id="GO:0046872">
    <property type="term" value="F:metal ion binding"/>
    <property type="evidence" value="ECO:0007669"/>
    <property type="project" value="UniProtKB-UniRule"/>
</dbReference>
<dbReference type="PROSITE" id="PS51749">
    <property type="entry name" value="HNH_CAS9"/>
    <property type="match status" value="1"/>
</dbReference>
<reference evidence="16" key="2">
    <citation type="submission" date="2016-11" db="EMBL/GenBank/DDBJ databases">
        <authorList>
            <person name="Jaros S."/>
            <person name="Januszkiewicz K."/>
            <person name="Wedrychowicz H."/>
        </authorList>
    </citation>
    <scope>NUCLEOTIDE SEQUENCE [LARGE SCALE GENOMIC DNA]</scope>
    <source>
        <strain evidence="16">DSM 27989</strain>
    </source>
</reference>
<keyword evidence="5 12" id="KW-0378">Hydrolase</keyword>
<dbReference type="GO" id="GO:0003677">
    <property type="term" value="F:DNA binding"/>
    <property type="evidence" value="ECO:0007669"/>
    <property type="project" value="UniProtKB-UniRule"/>
</dbReference>
<dbReference type="EMBL" id="FRBH01000005">
    <property type="protein sequence ID" value="SHL01924.1"/>
    <property type="molecule type" value="Genomic_DNA"/>
</dbReference>
<comment type="function">
    <text evidence="12">CRISPR (clustered regularly interspaced short palindromic repeat) is an adaptive immune system that provides protection against mobile genetic elements (viruses, transposable elements and conjugative plasmids). CRISPR clusters contain spacers, sequences complementary to antecedent mobile elements, and target invading nucleic acids. CRISPR clusters are transcribed and processed into CRISPR RNA (crRNA). In type II CRISPR systems correct processing of pre-crRNA requires a trans-encoded small RNA (tracrRNA), endogenous ribonuclease 3 (rnc) and this protein. The tracrRNA serves as a guide for ribonuclease 3-aided processing of pre-crRNA. Subsequently Cas9/crRNA/tracrRNA endonucleolytically cleaves linear or circular dsDNA target complementary to the spacer; Cas9 is inactive in the absence of the 2 guide RNAs (gRNA). Cas9 recognizes the protospacer adjacent motif (PAM) in the CRISPR repeat sequences to help distinguish self versus nonself, as targets within the bacterial CRISPR locus do not have PAMs. PAM recognition is also required for catalytic activity.</text>
</comment>
<dbReference type="GO" id="GO:0043571">
    <property type="term" value="P:maintenance of CRISPR repeat elements"/>
    <property type="evidence" value="ECO:0007669"/>
    <property type="project" value="UniProtKB-UniRule"/>
</dbReference>
<dbReference type="GO" id="GO:0004519">
    <property type="term" value="F:endonuclease activity"/>
    <property type="evidence" value="ECO:0007669"/>
    <property type="project" value="UniProtKB-UniRule"/>
</dbReference>
<dbReference type="EMBL" id="BMFL01000009">
    <property type="protein sequence ID" value="GGE97917.1"/>
    <property type="molecule type" value="Genomic_DNA"/>
</dbReference>
<reference evidence="18" key="4">
    <citation type="journal article" date="2019" name="Int. J. Syst. Evol. Microbiol.">
        <title>The Global Catalogue of Microorganisms (GCM) 10K type strain sequencing project: providing services to taxonomists for standard genome sequencing and annotation.</title>
        <authorList>
            <consortium name="The Broad Institute Genomics Platform"/>
            <consortium name="The Broad Institute Genome Sequencing Center for Infectious Disease"/>
            <person name="Wu L."/>
            <person name="Ma J."/>
        </authorList>
    </citation>
    <scope>NUCLEOTIDE SEQUENCE [LARGE SCALE GENOMIC DNA]</scope>
    <source>
        <strain evidence="18">CGMCC 1.12707</strain>
    </source>
</reference>
<feature type="active site" description="For RuvC-like nuclease domain" evidence="12">
    <location>
        <position position="9"/>
    </location>
</feature>
<evidence type="ECO:0000256" key="12">
    <source>
        <dbReference type="HAMAP-Rule" id="MF_01480"/>
    </source>
</evidence>
<feature type="binding site" evidence="12">
    <location>
        <position position="715"/>
    </location>
    <ligand>
        <name>Mg(2+)</name>
        <dbReference type="ChEBI" id="CHEBI:18420"/>
        <label>1</label>
    </ligand>
</feature>
<evidence type="ECO:0000313" key="17">
    <source>
        <dbReference type="Proteomes" id="UP000184120"/>
    </source>
</evidence>
<dbReference type="Pfam" id="PF13395">
    <property type="entry name" value="HNH_4"/>
    <property type="match status" value="1"/>
</dbReference>
<keyword evidence="18" id="KW-1185">Reference proteome</keyword>
<dbReference type="InterPro" id="IPR036397">
    <property type="entry name" value="RNaseH_sf"/>
</dbReference>
<feature type="domain" description="HNH Cas9-type" evidence="14">
    <location>
        <begin position="723"/>
        <end position="885"/>
    </location>
</feature>
<sequence length="1406" mass="164156">MIKNILGLDLGTNSIGWAFVKETVNNTKQSIIEKIGVRVNPLTTDEQTNFEKGKPITTNAGRTLARSSRRNLQRYKLRRDNLIKILKENKWITDETILAENGNQTTFETFRLRALAAEENLNLSDLSRVLLMINKKRGYKSSRKVNNTEDGQLIDGMAIAKKLYEENLTPGQYVHDSLKSGNKRIPDFYRSDLQNELNAIWEYQKQFYLELLTDNLKEELNGKGKIATWTTLKVPFSLESIKREKKRDELKFENYQWRNDALQQQLNLEQLTIVLQEINTQIYNSSGYLGAISDRSKELYFNQQTVGQYQYLQLKNNPHARLKAQVFYRQDYLDEFEKIWEVQAKGREDVLTNNLKEDIRDVIIFYQRKLKSHKGLISLCEFEQKEIIINGKKKNVGLRVIPKSSPLFQEFKIWQKLHNVKLKNKETKEVFTLNEQDKIMLFEELNLKGNLAADKVLALLYDKPKEWELNYKELDGNRTNQALYNAYLSILDNEKCDIRGALKLKLNKDEILINDVEIPSFEIKALMESIFEKNNIDSSVLSFNAELEGKEFEQQSSYKLWHLLYAYEEDDSLTGMDTLYRLLMHKFGFELEQAKVIGNIAFQDDYGSLSAKAIRKIFPYIKESEYSKACEYVSIEYNLPNYRYSKNYLSKEEIDKRVLKERLDVLSKNSLRNPVVEKVMNQMINVVNTLIDTENDKLEEKGKPRDFRFDEIRIELARELKKSAKEREELTKQINSAKLAHDKIVKILQTQDGIKFPTRNDIIRYKLYQELKNNGYRDLYTNQYINREDIFTKKYDIDHIIPQSRLFDNSFSNKTLVPRNINLAKGNKTAYDYILDVFGIDKLNEFKKRVEALYNEKEDGISKAKNKKLLMTGNEIGEGFIERDLRDSQYIAKKAKEILFQIAKIVVSTSGSVSDRLREDWGLVSLMKEINLEKYQNSGLTETQKTKDGRLKEVIVGWSKRSDYRHQAMNALTIAFTKCAFIQYLSNLNSRKNKDAEKHETIIEIEKKETHYKVDEKGNKKLVFNEPMPNFRKVAKQHLESVLVSHKPKNKIVTRNINKIKGSDKIQITLTPRGQMHKETVYGKIKQPVIKEEKVSAKFNEETIQKVSNPTYRALLFHRLKKNDYDPKKAFAGKNTLSKNPILLEDGSQLPEKVKLTWLEDYYTIRKEVSPDLKLDKIIDEGVKRILQQRLNLFNGDAKKAFSDLDQNPIWLNEEKGIAIKRVTILGVKNAESLHVKKDHLGKEILDNEGNFIPVDFVNTGNNHHVAIYEDEKGNLQEKIVSFYEAVARVNQNLPVVDKQYNQHLGWSFKFTMKQNEMFVFSSDDFNPLEIDLLDKTNQPLISKHLYRVQKIATKDYFFRHHLETKVDDVNELKNITWKREGISGVKNIIKVRTNHLGDIVEVGEY</sequence>
<proteinExistence type="inferred from homology"/>
<comment type="caution">
    <text evidence="12">Lacks conserved residue(s) required for the propagation of feature annotation.</text>
</comment>
<dbReference type="GO" id="GO:0003723">
    <property type="term" value="F:RNA binding"/>
    <property type="evidence" value="ECO:0007669"/>
    <property type="project" value="UniProtKB-UniRule"/>
</dbReference>
<dbReference type="EC" id="3.1.-.-" evidence="12"/>
<keyword evidence="13" id="KW-0175">Coiled coil</keyword>
<feature type="active site" description="Proton acceptor for HNH nuclease domain" evidence="12">
    <location>
        <position position="799"/>
    </location>
</feature>
<keyword evidence="6 12" id="KW-0460">Magnesium</keyword>
<evidence type="ECO:0000256" key="3">
    <source>
        <dbReference type="ARBA" id="ARBA00022723"/>
    </source>
</evidence>
<evidence type="ECO:0000256" key="8">
    <source>
        <dbReference type="ARBA" id="ARBA00023118"/>
    </source>
</evidence>
<evidence type="ECO:0000256" key="5">
    <source>
        <dbReference type="ARBA" id="ARBA00022801"/>
    </source>
</evidence>
<keyword evidence="10" id="KW-0464">Manganese</keyword>
<dbReference type="InterPro" id="IPR028629">
    <property type="entry name" value="Cas9"/>
</dbReference>